<reference evidence="7" key="1">
    <citation type="submission" date="2019-02" db="EMBL/GenBank/DDBJ databases">
        <authorList>
            <person name="Gruber-Vodicka R. H."/>
            <person name="Seah K. B. B."/>
        </authorList>
    </citation>
    <scope>NUCLEOTIDE SEQUENCE</scope>
    <source>
        <strain evidence="6">BECK_BZ197</strain>
        <strain evidence="8">BECK_BZ198</strain>
        <strain evidence="7">BECK_BZ199</strain>
    </source>
</reference>
<evidence type="ECO:0000313" key="6">
    <source>
        <dbReference type="EMBL" id="VFK26842.1"/>
    </source>
</evidence>
<dbReference type="GO" id="GO:0016491">
    <property type="term" value="F:oxidoreductase activity"/>
    <property type="evidence" value="ECO:0007669"/>
    <property type="project" value="InterPro"/>
</dbReference>
<keyword evidence="3" id="KW-0285">Flavoprotein</keyword>
<evidence type="ECO:0000256" key="1">
    <source>
        <dbReference type="ARBA" id="ARBA00001974"/>
    </source>
</evidence>
<dbReference type="InterPro" id="IPR016156">
    <property type="entry name" value="FAD/NAD-linked_Rdtase_dimer_sf"/>
</dbReference>
<dbReference type="SUPFAM" id="SSF51905">
    <property type="entry name" value="FAD/NAD(P)-binding domain"/>
    <property type="match status" value="1"/>
</dbReference>
<dbReference type="Gene3D" id="3.50.50.60">
    <property type="entry name" value="FAD/NAD(P)-binding domain"/>
    <property type="match status" value="2"/>
</dbReference>
<gene>
    <name evidence="6" type="ORF">BECKMB1821G_GA0114241_102327</name>
    <name evidence="8" type="ORF">BECKMB1821H_GA0114242_100914</name>
    <name evidence="7" type="ORF">BECKMB1821I_GA0114274_100914</name>
</gene>
<comment type="cofactor">
    <cofactor evidence="1">
        <name>FAD</name>
        <dbReference type="ChEBI" id="CHEBI:57692"/>
    </cofactor>
</comment>
<name>A0A450XJ68_9GAMM</name>
<dbReference type="InterPro" id="IPR036188">
    <property type="entry name" value="FAD/NAD-bd_sf"/>
</dbReference>
<keyword evidence="4" id="KW-0274">FAD</keyword>
<evidence type="ECO:0000256" key="4">
    <source>
        <dbReference type="ARBA" id="ARBA00022827"/>
    </source>
</evidence>
<evidence type="ECO:0000259" key="5">
    <source>
        <dbReference type="Pfam" id="PF07992"/>
    </source>
</evidence>
<dbReference type="InterPro" id="IPR023753">
    <property type="entry name" value="FAD/NAD-binding_dom"/>
</dbReference>
<organism evidence="7">
    <name type="scientific">Candidatus Kentrum sp. MB</name>
    <dbReference type="NCBI Taxonomy" id="2138164"/>
    <lineage>
        <taxon>Bacteria</taxon>
        <taxon>Pseudomonadati</taxon>
        <taxon>Pseudomonadota</taxon>
        <taxon>Gammaproteobacteria</taxon>
        <taxon>Candidatus Kentrum</taxon>
    </lineage>
</organism>
<proteinExistence type="inferred from homology"/>
<dbReference type="PANTHER" id="PTHR43429:SF3">
    <property type="entry name" value="NITRITE REDUCTASE [NAD(P)H]"/>
    <property type="match status" value="1"/>
</dbReference>
<dbReference type="PANTHER" id="PTHR43429">
    <property type="entry name" value="PYRIDINE NUCLEOTIDE-DISULFIDE OXIDOREDUCTASE DOMAIN-CONTAINING"/>
    <property type="match status" value="1"/>
</dbReference>
<evidence type="ECO:0000256" key="2">
    <source>
        <dbReference type="ARBA" id="ARBA00006442"/>
    </source>
</evidence>
<sequence length="425" mass="46121">MHYVIIGAGPAGVIAADTLRKTDQTGGKITLLGGEIALPYSRMAIPYFLSDAIDETGAYLRKGESYYARNDIDFRQARVLCIRPQDSMLALEDGSTLSYDRLLIATGSQPVTPPIPGVDLPGIHHCWTLYDARQIRKLAKPGARVVLVGAGFIGCIIMEALRERGAALTVLEREERILPRMMNGTGANLLKRWCIQKGVTVRTATSITGIEKKDAEQDSSGELIVHLETGAILTADLIVFAVGVRPNMDFLSGSGIETDDGILVNEYLQTSQPNIYAAGDVAQGADWSTGKRIVRAIQPTAAEHGRVSACNMAGVPIRYPGSFDMNVLDTMGLVSVSMGQSETGHDIATLLDWERYRYTRLAFEEDVLIGALSIGGTQFSGVLRGLIQGKTRLGKWKQRLQADPSRVAEAYVACIRDMQLPQPSP</sequence>
<dbReference type="EMBL" id="CAADFO010000023">
    <property type="protein sequence ID" value="VFK26842.1"/>
    <property type="molecule type" value="Genomic_DNA"/>
</dbReference>
<protein>
    <submittedName>
        <fullName evidence="7">Pyridine nucleotide-disulphide oxidoreductase</fullName>
    </submittedName>
</protein>
<dbReference type="Gene3D" id="3.30.390.30">
    <property type="match status" value="1"/>
</dbReference>
<dbReference type="EMBL" id="CAADGH010000009">
    <property type="protein sequence ID" value="VFK74729.1"/>
    <property type="molecule type" value="Genomic_DNA"/>
</dbReference>
<accession>A0A450XJ68</accession>
<evidence type="ECO:0000256" key="3">
    <source>
        <dbReference type="ARBA" id="ARBA00022630"/>
    </source>
</evidence>
<comment type="similarity">
    <text evidence="2">Belongs to the FAD-dependent oxidoreductase family.</text>
</comment>
<feature type="domain" description="FAD/NAD(P)-binding" evidence="5">
    <location>
        <begin position="2"/>
        <end position="287"/>
    </location>
</feature>
<dbReference type="InterPro" id="IPR050260">
    <property type="entry name" value="FAD-bd_OxRdtase"/>
</dbReference>
<dbReference type="PRINTS" id="PR00368">
    <property type="entry name" value="FADPNR"/>
</dbReference>
<dbReference type="EMBL" id="CAADFQ010000009">
    <property type="protein sequence ID" value="VFK29289.1"/>
    <property type="molecule type" value="Genomic_DNA"/>
</dbReference>
<dbReference type="PRINTS" id="PR00411">
    <property type="entry name" value="PNDRDTASEI"/>
</dbReference>
<dbReference type="Pfam" id="PF07992">
    <property type="entry name" value="Pyr_redox_2"/>
    <property type="match status" value="1"/>
</dbReference>
<dbReference type="AlphaFoldDB" id="A0A450XJ68"/>
<evidence type="ECO:0000313" key="7">
    <source>
        <dbReference type="EMBL" id="VFK29289.1"/>
    </source>
</evidence>
<evidence type="ECO:0000313" key="8">
    <source>
        <dbReference type="EMBL" id="VFK74729.1"/>
    </source>
</evidence>